<dbReference type="AlphaFoldDB" id="A0A1T4RTA4"/>
<protein>
    <recommendedName>
        <fullName evidence="4">Heparinase II/III-like protein</fullName>
    </recommendedName>
</protein>
<evidence type="ECO:0000313" key="3">
    <source>
        <dbReference type="Proteomes" id="UP000190449"/>
    </source>
</evidence>
<gene>
    <name evidence="2" type="ORF">SAMN02745108_02837</name>
</gene>
<dbReference type="STRING" id="28122.SAMN02745108_02837"/>
<keyword evidence="1" id="KW-0732">Signal</keyword>
<sequence>MFRLVSFFFALLLFVPSAFATVHVLPYNVRTVLDLSDGDTISLEGLPTDWTYSRVVLGINSTPSVPMTGYLVVNNCRHALDSYYREIAFAYTSEIRIKFSGASLQRMPMQWWVDNNDSFSQCEKIELSRADSVQMALKNFADSLYANKIKNYKSLGELNSETIFEGSSENFKIEKLPNWFYNRIYVQIESIDGRELNGYAYVKNKKARVRGWTSTVVLSQKTKYIPYFELAFPEYRKVKVKWWLTNELPTEIQIQTTETNLGNDSIQVSYAFGRTPYSAIAVKLKFEKNAFEDGKPPVVKKLSFNPHGPENLDELAVMGDVFDIQAQLKPGREVTLALPLDFNYLSGRDTITVGHFLVSENRWVEEPVDSIVNNYAYFKAKSFSLRSLFRKACKVVNKAAIVTFTPAVGISSIFSEDVRDEVESLASGWTDIQIGIVNGVVDGVYWVYDLYNELRCFDFDGVRDRFKRLFRNAESADWEVPQGRLFGSVFWDFSFINYLRDKQEKGLTTKNDAMSYCSLPENNCNRQEHAWKETAKNLDVLLADAVIAQAGYASRKFVFTKESNELYFRDTTKLDSARMKFTDYFLTNSGMLSDAAWVVRGLEGCYNATNLTGAILTNWIELGKSIYNLDYQDFCKKLAYTYGHNDGYLNDVVECGEFAANWNTAKTFFDSHIGKLQEISNAMVRVSLLAWIDKEFRHYAKDAYKSVYDGIRAWLELAGPMLMDNNLVAKAYASIALYEFLYYGTHENLDYLNTALNMHYGENGGYSEGTGYSQYIWDDVPYVLAALRDAYKLANKMMPTIENKFLRSPYYMTEFSRPVKNYGYIPVEIDDGCTYNPDYRVWSKLTGDANFLNWSEAYPLKQEDGKINPLVAFGFPDKNLYQTKPLGFSPQIGSRSKCKDGICLITAIGAGDTVALSMIAEKGRLWTNGQGHDQQDNLSITLSSSNKGFLIQDRGYSGFDARKKGDNFHRHLHHNVLTIASNCDKSAPDETCLEANAQSDNHIVSVQEIRKRMEEFSGYAPGASWSLLSFLLVHFDLLGNDFNVEGGTEATIVDSLQNIEMDARGYTAKHALTKYDKLIPSTVTNHRSILYFGGNFWVIDRPSEQGMAWLANSSEKYWEGIGIHLYGSLLEDLGIGAKSVPREIPQGSSRTDYPERSNKILPNHWFAIQDNKAKTYVMNYSVDGEVFSKTSTRCPEYFQCFVNTGKDKRLVVPPQGVKYRVSSVLERFSGSPELDGIMLATRNKKNVWEYDVLDGQTFGEYRYENAVDLPALRILLLRR</sequence>
<dbReference type="EMBL" id="FUWU01000087">
    <property type="protein sequence ID" value="SKA19225.1"/>
    <property type="molecule type" value="Genomic_DNA"/>
</dbReference>
<evidence type="ECO:0000313" key="2">
    <source>
        <dbReference type="EMBL" id="SKA19225.1"/>
    </source>
</evidence>
<name>A0A1T4RTA4_9BACT</name>
<feature type="chain" id="PRO_5011984275" description="Heparinase II/III-like protein" evidence="1">
    <location>
        <begin position="21"/>
        <end position="1279"/>
    </location>
</feature>
<accession>A0A1T4RTA4</accession>
<organism evidence="2 3">
    <name type="scientific">Fibrobacter intestinalis</name>
    <dbReference type="NCBI Taxonomy" id="28122"/>
    <lineage>
        <taxon>Bacteria</taxon>
        <taxon>Pseudomonadati</taxon>
        <taxon>Fibrobacterota</taxon>
        <taxon>Fibrobacteria</taxon>
        <taxon>Fibrobacterales</taxon>
        <taxon>Fibrobacteraceae</taxon>
        <taxon>Fibrobacter</taxon>
    </lineage>
</organism>
<proteinExistence type="predicted"/>
<reference evidence="2 3" key="1">
    <citation type="submission" date="2017-02" db="EMBL/GenBank/DDBJ databases">
        <authorList>
            <person name="Peterson S.W."/>
        </authorList>
    </citation>
    <scope>NUCLEOTIDE SEQUENCE [LARGE SCALE GENOMIC DNA]</scope>
    <source>
        <strain evidence="2 3">ATCC 43854</strain>
    </source>
</reference>
<evidence type="ECO:0008006" key="4">
    <source>
        <dbReference type="Google" id="ProtNLM"/>
    </source>
</evidence>
<evidence type="ECO:0000256" key="1">
    <source>
        <dbReference type="SAM" id="SignalP"/>
    </source>
</evidence>
<dbReference type="Proteomes" id="UP000190449">
    <property type="component" value="Unassembled WGS sequence"/>
</dbReference>
<feature type="signal peptide" evidence="1">
    <location>
        <begin position="1"/>
        <end position="20"/>
    </location>
</feature>